<protein>
    <recommendedName>
        <fullName evidence="4">Ankyrin</fullName>
    </recommendedName>
</protein>
<name>A0ABY1Q306_9BURK</name>
<dbReference type="Proteomes" id="UP001158049">
    <property type="component" value="Unassembled WGS sequence"/>
</dbReference>
<dbReference type="EMBL" id="FXUL01000005">
    <property type="protein sequence ID" value="SMP57823.1"/>
    <property type="molecule type" value="Genomic_DNA"/>
</dbReference>
<accession>A0ABY1Q306</accession>
<evidence type="ECO:0000313" key="2">
    <source>
        <dbReference type="EMBL" id="SMP57823.1"/>
    </source>
</evidence>
<dbReference type="InterPro" id="IPR036770">
    <property type="entry name" value="Ankyrin_rpt-contain_sf"/>
</dbReference>
<evidence type="ECO:0008006" key="4">
    <source>
        <dbReference type="Google" id="ProtNLM"/>
    </source>
</evidence>
<evidence type="ECO:0000313" key="3">
    <source>
        <dbReference type="Proteomes" id="UP001158049"/>
    </source>
</evidence>
<dbReference type="SUPFAM" id="SSF48403">
    <property type="entry name" value="Ankyrin repeat"/>
    <property type="match status" value="1"/>
</dbReference>
<comment type="caution">
    <text evidence="2">The sequence shown here is derived from an EMBL/GenBank/DDBJ whole genome shotgun (WGS) entry which is preliminary data.</text>
</comment>
<dbReference type="RefSeq" id="WP_283442037.1">
    <property type="nucleotide sequence ID" value="NZ_FXUL01000005.1"/>
</dbReference>
<evidence type="ECO:0000256" key="1">
    <source>
        <dbReference type="SAM" id="MobiDB-lite"/>
    </source>
</evidence>
<keyword evidence="3" id="KW-1185">Reference proteome</keyword>
<organism evidence="2 3">
    <name type="scientific">Noviherbaspirillum suwonense</name>
    <dbReference type="NCBI Taxonomy" id="1224511"/>
    <lineage>
        <taxon>Bacteria</taxon>
        <taxon>Pseudomonadati</taxon>
        <taxon>Pseudomonadota</taxon>
        <taxon>Betaproteobacteria</taxon>
        <taxon>Burkholderiales</taxon>
        <taxon>Oxalobacteraceae</taxon>
        <taxon>Noviherbaspirillum</taxon>
    </lineage>
</organism>
<sequence>MATPAIGHDANRIEYQVSPVSELPSESKATARLIGKQPEAPLVRSTSRGISLIPSDASQETHAPRRQEAPRWQPPSLPGPSQGKTVAASPSCTLPSRTQGPETVIAADGTQASQVIHETVVLLKMVLNSGDSDTFDYLVERVDLESLEPALKYLDGSILKDLIRDGRIEIIRKFLRFFGDGALRFINGPERGGQFDALGAAASRNQVSIGLMLIEEGARPEKSCPKKFLDNMLRKAIAEYRWDLVSFLTCHADPGLLRNLPKRPSRDEPGNQQDMLDLSGPMLFHLANKNAAALTSIYSAMFNHAGARGSDKLFFTVLNRAIYCNDIDALRLVFSARPESMKSAKPFKGYDAYMIRAARQGNTAVLEVLLDFHPLIRPARNDGGVISRFLNFLDDNIFFSGRAIDKEDGAGNTLLYQAARSHNVATMALLLERGASGRKLLEKEAQGLIAPTLPNRKADEALPAWTIDYLAMKSSTGSISSNDQPRVIRHSLPRIVNDAAVVGTALSGRAGGPTAAQSIMIRAGMLAQSTVPDFLADENPYAESGLDTATIGALNVRLQKWREKPVEEGEALEEPFRELVGDLWAFINSHDVDDARMGRVLKADLMEHGMYGLLADCVVAAWTAVSSDHALHSRQNADEEAFALALRQEIWFSPHRKEKRYQAAEACVEPVLFDVLMRRQLYVIEQYCDAFRAPPHAAPHGQTGLTSPSQV</sequence>
<gene>
    <name evidence="2" type="ORF">SAMN06295970_105175</name>
</gene>
<feature type="compositionally biased region" description="Polar residues" evidence="1">
    <location>
        <begin position="82"/>
        <end position="100"/>
    </location>
</feature>
<dbReference type="Gene3D" id="1.25.40.20">
    <property type="entry name" value="Ankyrin repeat-containing domain"/>
    <property type="match status" value="1"/>
</dbReference>
<feature type="region of interest" description="Disordered" evidence="1">
    <location>
        <begin position="17"/>
        <end position="100"/>
    </location>
</feature>
<reference evidence="2 3" key="1">
    <citation type="submission" date="2017-05" db="EMBL/GenBank/DDBJ databases">
        <authorList>
            <person name="Varghese N."/>
            <person name="Submissions S."/>
        </authorList>
    </citation>
    <scope>NUCLEOTIDE SEQUENCE [LARGE SCALE GENOMIC DNA]</scope>
    <source>
        <strain evidence="2 3">DSM 26001</strain>
    </source>
</reference>
<proteinExistence type="predicted"/>